<keyword evidence="8" id="KW-1185">Reference proteome</keyword>
<dbReference type="SUPFAM" id="SSF46689">
    <property type="entry name" value="Homeodomain-like"/>
    <property type="match status" value="1"/>
</dbReference>
<organism evidence="7 8">
    <name type="scientific">Hanseniaspora valbyensis NRRL Y-1626</name>
    <dbReference type="NCBI Taxonomy" id="766949"/>
    <lineage>
        <taxon>Eukaryota</taxon>
        <taxon>Fungi</taxon>
        <taxon>Dikarya</taxon>
        <taxon>Ascomycota</taxon>
        <taxon>Saccharomycotina</taxon>
        <taxon>Saccharomycetes</taxon>
        <taxon>Saccharomycodales</taxon>
        <taxon>Saccharomycodaceae</taxon>
        <taxon>Hanseniaspora</taxon>
    </lineage>
</organism>
<gene>
    <name evidence="7" type="ORF">HANVADRAFT_58827</name>
</gene>
<feature type="region of interest" description="Disordered" evidence="5">
    <location>
        <begin position="41"/>
        <end position="62"/>
    </location>
</feature>
<evidence type="ECO:0000259" key="6">
    <source>
        <dbReference type="PROSITE" id="PS50071"/>
    </source>
</evidence>
<feature type="region of interest" description="Disordered" evidence="5">
    <location>
        <begin position="276"/>
        <end position="320"/>
    </location>
</feature>
<feature type="compositionally biased region" description="Basic and acidic residues" evidence="5">
    <location>
        <begin position="295"/>
        <end position="305"/>
    </location>
</feature>
<dbReference type="EMBL" id="LXPE01000009">
    <property type="protein sequence ID" value="OBA27333.1"/>
    <property type="molecule type" value="Genomic_DNA"/>
</dbReference>
<dbReference type="Pfam" id="PF05920">
    <property type="entry name" value="Homeobox_KN"/>
    <property type="match status" value="1"/>
</dbReference>
<dbReference type="PANTHER" id="PTHR11850">
    <property type="entry name" value="HOMEOBOX PROTEIN TRANSCRIPTION FACTORS"/>
    <property type="match status" value="1"/>
</dbReference>
<feature type="compositionally biased region" description="Low complexity" evidence="5">
    <location>
        <begin position="199"/>
        <end position="216"/>
    </location>
</feature>
<name>A0A1B7TF20_9ASCO</name>
<proteinExistence type="predicted"/>
<dbReference type="InterPro" id="IPR009057">
    <property type="entry name" value="Homeodomain-like_sf"/>
</dbReference>
<evidence type="ECO:0000256" key="2">
    <source>
        <dbReference type="ARBA" id="ARBA00023155"/>
    </source>
</evidence>
<protein>
    <recommendedName>
        <fullName evidence="6">Homeobox domain-containing protein</fullName>
    </recommendedName>
</protein>
<keyword evidence="1 4" id="KW-0238">DNA-binding</keyword>
<dbReference type="OrthoDB" id="10056939at2759"/>
<evidence type="ECO:0000256" key="1">
    <source>
        <dbReference type="ARBA" id="ARBA00023125"/>
    </source>
</evidence>
<feature type="compositionally biased region" description="Low complexity" evidence="5">
    <location>
        <begin position="282"/>
        <end position="293"/>
    </location>
</feature>
<keyword evidence="2 4" id="KW-0371">Homeobox</keyword>
<accession>A0A1B7TF20</accession>
<dbReference type="GO" id="GO:0005634">
    <property type="term" value="C:nucleus"/>
    <property type="evidence" value="ECO:0007669"/>
    <property type="project" value="UniProtKB-SubCell"/>
</dbReference>
<dbReference type="Proteomes" id="UP000092321">
    <property type="component" value="Unassembled WGS sequence"/>
</dbReference>
<dbReference type="GO" id="GO:0006355">
    <property type="term" value="P:regulation of DNA-templated transcription"/>
    <property type="evidence" value="ECO:0007669"/>
    <property type="project" value="InterPro"/>
</dbReference>
<dbReference type="PROSITE" id="PS50071">
    <property type="entry name" value="HOMEOBOX_2"/>
    <property type="match status" value="1"/>
</dbReference>
<evidence type="ECO:0000256" key="3">
    <source>
        <dbReference type="ARBA" id="ARBA00023242"/>
    </source>
</evidence>
<comment type="caution">
    <text evidence="7">The sequence shown here is derived from an EMBL/GenBank/DDBJ whole genome shotgun (WGS) entry which is preliminary data.</text>
</comment>
<evidence type="ECO:0000313" key="8">
    <source>
        <dbReference type="Proteomes" id="UP000092321"/>
    </source>
</evidence>
<feature type="compositionally biased region" description="Basic and acidic residues" evidence="5">
    <location>
        <begin position="41"/>
        <end position="56"/>
    </location>
</feature>
<dbReference type="SMART" id="SM00389">
    <property type="entry name" value="HOX"/>
    <property type="match status" value="1"/>
</dbReference>
<evidence type="ECO:0000256" key="5">
    <source>
        <dbReference type="SAM" id="MobiDB-lite"/>
    </source>
</evidence>
<feature type="compositionally biased region" description="Basic and acidic residues" evidence="5">
    <location>
        <begin position="217"/>
        <end position="226"/>
    </location>
</feature>
<keyword evidence="3 4" id="KW-0539">Nucleus</keyword>
<dbReference type="Gene3D" id="1.10.10.60">
    <property type="entry name" value="Homeodomain-like"/>
    <property type="match status" value="1"/>
</dbReference>
<dbReference type="InterPro" id="IPR050224">
    <property type="entry name" value="TALE_homeobox"/>
</dbReference>
<dbReference type="AlphaFoldDB" id="A0A1B7TF20"/>
<dbReference type="CDD" id="cd00086">
    <property type="entry name" value="homeodomain"/>
    <property type="match status" value="1"/>
</dbReference>
<dbReference type="InterPro" id="IPR001356">
    <property type="entry name" value="HD"/>
</dbReference>
<reference evidence="8" key="1">
    <citation type="journal article" date="2016" name="Proc. Natl. Acad. Sci. U.S.A.">
        <title>Comparative genomics of biotechnologically important yeasts.</title>
        <authorList>
            <person name="Riley R."/>
            <person name="Haridas S."/>
            <person name="Wolfe K.H."/>
            <person name="Lopes M.R."/>
            <person name="Hittinger C.T."/>
            <person name="Goeker M."/>
            <person name="Salamov A.A."/>
            <person name="Wisecaver J.H."/>
            <person name="Long T.M."/>
            <person name="Calvey C.H."/>
            <person name="Aerts A.L."/>
            <person name="Barry K.W."/>
            <person name="Choi C."/>
            <person name="Clum A."/>
            <person name="Coughlan A.Y."/>
            <person name="Deshpande S."/>
            <person name="Douglass A.P."/>
            <person name="Hanson S.J."/>
            <person name="Klenk H.-P."/>
            <person name="LaButti K.M."/>
            <person name="Lapidus A."/>
            <person name="Lindquist E.A."/>
            <person name="Lipzen A.M."/>
            <person name="Meier-Kolthoff J.P."/>
            <person name="Ohm R.A."/>
            <person name="Otillar R.P."/>
            <person name="Pangilinan J.L."/>
            <person name="Peng Y."/>
            <person name="Rokas A."/>
            <person name="Rosa C.A."/>
            <person name="Scheuner C."/>
            <person name="Sibirny A.A."/>
            <person name="Slot J.C."/>
            <person name="Stielow J.B."/>
            <person name="Sun H."/>
            <person name="Kurtzman C.P."/>
            <person name="Blackwell M."/>
            <person name="Grigoriev I.V."/>
            <person name="Jeffries T.W."/>
        </authorList>
    </citation>
    <scope>NUCLEOTIDE SEQUENCE [LARGE SCALE GENOMIC DNA]</scope>
    <source>
        <strain evidence="8">NRRL Y-1626</strain>
    </source>
</reference>
<feature type="domain" description="Homeobox" evidence="6">
    <location>
        <begin position="95"/>
        <end position="158"/>
    </location>
</feature>
<feature type="compositionally biased region" description="Polar residues" evidence="5">
    <location>
        <begin position="242"/>
        <end position="258"/>
    </location>
</feature>
<evidence type="ECO:0000256" key="4">
    <source>
        <dbReference type="PROSITE-ProRule" id="PRU00108"/>
    </source>
</evidence>
<feature type="DNA-binding region" description="Homeobox" evidence="4">
    <location>
        <begin position="97"/>
        <end position="159"/>
    </location>
</feature>
<comment type="subcellular location">
    <subcellularLocation>
        <location evidence="4">Nucleus</location>
    </subcellularLocation>
</comment>
<dbReference type="InterPro" id="IPR008422">
    <property type="entry name" value="KN_HD"/>
</dbReference>
<sequence length="376" mass="43806">MNLHSEVNANNQNKYILPSIQSLLKVMQNDNTINNNINKYNQKEEEDKEHNSDKSLKQSPLLMSKTGSEISSDEMISLNNVSNVNKDDNGLVKKRTKKKTRNNLPKHVIHVLNEWLEAHLDNPYPTCLEKKELIAKTSLSNVQLSNWFINVRRRKLYSQYYDLKDKTESSSTIKKKKINSTNDNGVSRKRQSSVLFIGNQNDNSNTNSSININKNTDNGKTDLKEKEEEEDDDDKTFKDEQQNTNVKLSTKSNPNNESDYLFTKRRMSLQHILNDFPSETLPKPQQQQIQNKQSYMEKNRERKENNNNNNNENSDEPPTPIIITEADEMKLEAKFKFQPFIRRKKLMDRLYDLKKIYYVADNEAGPEPLPETDSDE</sequence>
<feature type="region of interest" description="Disordered" evidence="5">
    <location>
        <begin position="168"/>
        <end position="258"/>
    </location>
</feature>
<evidence type="ECO:0000313" key="7">
    <source>
        <dbReference type="EMBL" id="OBA27333.1"/>
    </source>
</evidence>
<dbReference type="GO" id="GO:0003677">
    <property type="term" value="F:DNA binding"/>
    <property type="evidence" value="ECO:0007669"/>
    <property type="project" value="UniProtKB-UniRule"/>
</dbReference>